<accession>A0A6A7BM02</accession>
<dbReference type="Proteomes" id="UP000799423">
    <property type="component" value="Unassembled WGS sequence"/>
</dbReference>
<keyword evidence="3" id="KW-1185">Reference proteome</keyword>
<sequence>MHQVDLAATSWWSTSGQAGVVGRHRPRPNHHDRFVDVQGHGCTGQAFRHTCVIGLRRFASSALCVCMHERCWCMCSRGTNANVPQRPEVCWTDAFQPEYILHRTTCSPKWLSVRQVCSTEWTRPRAAAGARAGWGCCLLGRLSGGDKRRETTMAVLVPCVAAQCVSSSRRHGRLSWCHGPTSFHLRNSLHSSHRRRAGVPAQLHRPPSSGFSVPHLPFAPYPAKKLRPVSSQYPLLLRRSATHAQLSVPADPNRHEPATHTPSTRPLLPNPSPCRGRSKDTPGQVTLRQNAYYPGRGRGAIRCLL</sequence>
<dbReference type="EMBL" id="MU006289">
    <property type="protein sequence ID" value="KAF2856354.1"/>
    <property type="molecule type" value="Genomic_DNA"/>
</dbReference>
<evidence type="ECO:0000313" key="2">
    <source>
        <dbReference type="EMBL" id="KAF2856354.1"/>
    </source>
</evidence>
<organism evidence="2 3">
    <name type="scientific">Plenodomus tracheiphilus IPT5</name>
    <dbReference type="NCBI Taxonomy" id="1408161"/>
    <lineage>
        <taxon>Eukaryota</taxon>
        <taxon>Fungi</taxon>
        <taxon>Dikarya</taxon>
        <taxon>Ascomycota</taxon>
        <taxon>Pezizomycotina</taxon>
        <taxon>Dothideomycetes</taxon>
        <taxon>Pleosporomycetidae</taxon>
        <taxon>Pleosporales</taxon>
        <taxon>Pleosporineae</taxon>
        <taxon>Leptosphaeriaceae</taxon>
        <taxon>Plenodomus</taxon>
    </lineage>
</organism>
<gene>
    <name evidence="2" type="ORF">T440DRAFT_106121</name>
</gene>
<evidence type="ECO:0000256" key="1">
    <source>
        <dbReference type="SAM" id="MobiDB-lite"/>
    </source>
</evidence>
<protein>
    <submittedName>
        <fullName evidence="2">Uncharacterized protein</fullName>
    </submittedName>
</protein>
<name>A0A6A7BM02_9PLEO</name>
<dbReference type="AlphaFoldDB" id="A0A6A7BM02"/>
<proteinExistence type="predicted"/>
<reference evidence="2" key="1">
    <citation type="submission" date="2020-01" db="EMBL/GenBank/DDBJ databases">
        <authorList>
            <consortium name="DOE Joint Genome Institute"/>
            <person name="Haridas S."/>
            <person name="Albert R."/>
            <person name="Binder M."/>
            <person name="Bloem J."/>
            <person name="Labutti K."/>
            <person name="Salamov A."/>
            <person name="Andreopoulos B."/>
            <person name="Baker S.E."/>
            <person name="Barry K."/>
            <person name="Bills G."/>
            <person name="Bluhm B.H."/>
            <person name="Cannon C."/>
            <person name="Castanera R."/>
            <person name="Culley D.E."/>
            <person name="Daum C."/>
            <person name="Ezra D."/>
            <person name="Gonzalez J.B."/>
            <person name="Henrissat B."/>
            <person name="Kuo A."/>
            <person name="Liang C."/>
            <person name="Lipzen A."/>
            <person name="Lutzoni F."/>
            <person name="Magnuson J."/>
            <person name="Mondo S."/>
            <person name="Nolan M."/>
            <person name="Ohm R."/>
            <person name="Pangilinan J."/>
            <person name="Park H.-J."/>
            <person name="Ramirez L."/>
            <person name="Alfaro M."/>
            <person name="Sun H."/>
            <person name="Tritt A."/>
            <person name="Yoshinaga Y."/>
            <person name="Zwiers L.-H."/>
            <person name="Turgeon B.G."/>
            <person name="Goodwin S.B."/>
            <person name="Spatafora J.W."/>
            <person name="Crous P.W."/>
            <person name="Grigoriev I.V."/>
        </authorList>
    </citation>
    <scope>NUCLEOTIDE SEQUENCE</scope>
    <source>
        <strain evidence="2">IPT5</strain>
    </source>
</reference>
<feature type="region of interest" description="Disordered" evidence="1">
    <location>
        <begin position="245"/>
        <end position="284"/>
    </location>
</feature>
<evidence type="ECO:0000313" key="3">
    <source>
        <dbReference type="Proteomes" id="UP000799423"/>
    </source>
</evidence>